<keyword evidence="3" id="KW-0804">Transcription</keyword>
<dbReference type="GO" id="GO:0045892">
    <property type="term" value="P:negative regulation of DNA-templated transcription"/>
    <property type="evidence" value="ECO:0007669"/>
    <property type="project" value="TreeGrafter"/>
</dbReference>
<dbReference type="Pfam" id="PF01614">
    <property type="entry name" value="IclR_C"/>
    <property type="match status" value="1"/>
</dbReference>
<sequence>MESWMAEQRKGIQSVEHGVKLLETLVDSRKALPLKMLAAAAGMSASMAHRYLTSFIRAGLIEQDPVSGHYDLGGLALRLGLAALNRTDLMQLADNECRQLVERVDIDGHITVWGTYGVTTVRYYNRHAPILSNFRLGDVLPLWDSAAGRIFLTHLNERMTRPILKAEIAKSEDKAPSTADVEAIRKFVRTEGYASIDGQVFHSIRAIAVPVFDAQGQLQAAISLVSNQASLVQFPNPVLDDLKSTANRVSQRLGWAA</sequence>
<dbReference type="PROSITE" id="PS51078">
    <property type="entry name" value="ICLR_ED"/>
    <property type="match status" value="1"/>
</dbReference>
<dbReference type="Gene3D" id="1.10.10.10">
    <property type="entry name" value="Winged helix-like DNA-binding domain superfamily/Winged helix DNA-binding domain"/>
    <property type="match status" value="1"/>
</dbReference>
<dbReference type="InterPro" id="IPR050707">
    <property type="entry name" value="HTH_MetabolicPath_Reg"/>
</dbReference>
<protein>
    <submittedName>
        <fullName evidence="6">IclR family transcriptional regulator</fullName>
    </submittedName>
</protein>
<organism evidence="6 7">
    <name type="scientific">Pseudolabrys taiwanensis</name>
    <dbReference type="NCBI Taxonomy" id="331696"/>
    <lineage>
        <taxon>Bacteria</taxon>
        <taxon>Pseudomonadati</taxon>
        <taxon>Pseudomonadota</taxon>
        <taxon>Alphaproteobacteria</taxon>
        <taxon>Hyphomicrobiales</taxon>
        <taxon>Xanthobacteraceae</taxon>
        <taxon>Pseudolabrys</taxon>
    </lineage>
</organism>
<evidence type="ECO:0000259" key="4">
    <source>
        <dbReference type="PROSITE" id="PS51077"/>
    </source>
</evidence>
<dbReference type="InterPro" id="IPR005471">
    <property type="entry name" value="Tscrpt_reg_IclR_N"/>
</dbReference>
<evidence type="ECO:0000259" key="5">
    <source>
        <dbReference type="PROSITE" id="PS51078"/>
    </source>
</evidence>
<name>A0A345ZWV4_9HYPH</name>
<dbReference type="Gene3D" id="3.30.450.40">
    <property type="match status" value="1"/>
</dbReference>
<dbReference type="SUPFAM" id="SSF46785">
    <property type="entry name" value="Winged helix' DNA-binding domain"/>
    <property type="match status" value="1"/>
</dbReference>
<dbReference type="EMBL" id="CP031417">
    <property type="protein sequence ID" value="AXK81401.1"/>
    <property type="molecule type" value="Genomic_DNA"/>
</dbReference>
<dbReference type="AlphaFoldDB" id="A0A345ZWV4"/>
<dbReference type="Pfam" id="PF09339">
    <property type="entry name" value="HTH_IclR"/>
    <property type="match status" value="1"/>
</dbReference>
<dbReference type="GO" id="GO:0003677">
    <property type="term" value="F:DNA binding"/>
    <property type="evidence" value="ECO:0007669"/>
    <property type="project" value="UniProtKB-KW"/>
</dbReference>
<evidence type="ECO:0000256" key="2">
    <source>
        <dbReference type="ARBA" id="ARBA00023125"/>
    </source>
</evidence>
<dbReference type="InterPro" id="IPR014757">
    <property type="entry name" value="Tscrpt_reg_IclR_C"/>
</dbReference>
<dbReference type="PANTHER" id="PTHR30136">
    <property type="entry name" value="HELIX-TURN-HELIX TRANSCRIPTIONAL REGULATOR, ICLR FAMILY"/>
    <property type="match status" value="1"/>
</dbReference>
<dbReference type="PANTHER" id="PTHR30136:SF8">
    <property type="entry name" value="TRANSCRIPTIONAL REGULATORY PROTEIN"/>
    <property type="match status" value="1"/>
</dbReference>
<dbReference type="InterPro" id="IPR029016">
    <property type="entry name" value="GAF-like_dom_sf"/>
</dbReference>
<evidence type="ECO:0000313" key="7">
    <source>
        <dbReference type="Proteomes" id="UP000254889"/>
    </source>
</evidence>
<dbReference type="InterPro" id="IPR036390">
    <property type="entry name" value="WH_DNA-bd_sf"/>
</dbReference>
<evidence type="ECO:0000256" key="3">
    <source>
        <dbReference type="ARBA" id="ARBA00023163"/>
    </source>
</evidence>
<dbReference type="Proteomes" id="UP000254889">
    <property type="component" value="Chromosome"/>
</dbReference>
<feature type="domain" description="IclR-ED" evidence="5">
    <location>
        <begin position="75"/>
        <end position="255"/>
    </location>
</feature>
<dbReference type="SMART" id="SM00346">
    <property type="entry name" value="HTH_ICLR"/>
    <property type="match status" value="1"/>
</dbReference>
<dbReference type="GO" id="GO:0003700">
    <property type="term" value="F:DNA-binding transcription factor activity"/>
    <property type="evidence" value="ECO:0007669"/>
    <property type="project" value="TreeGrafter"/>
</dbReference>
<feature type="domain" description="HTH iclR-type" evidence="4">
    <location>
        <begin position="12"/>
        <end position="74"/>
    </location>
</feature>
<dbReference type="FunFam" id="1.10.10.10:FF:000056">
    <property type="entry name" value="IclR family transcriptional regulator"/>
    <property type="match status" value="1"/>
</dbReference>
<dbReference type="OrthoDB" id="6811967at2"/>
<accession>A0A345ZWV4</accession>
<dbReference type="SUPFAM" id="SSF55781">
    <property type="entry name" value="GAF domain-like"/>
    <property type="match status" value="1"/>
</dbReference>
<dbReference type="InterPro" id="IPR036388">
    <property type="entry name" value="WH-like_DNA-bd_sf"/>
</dbReference>
<gene>
    <name evidence="6" type="ORF">DW352_13315</name>
</gene>
<reference evidence="6 7" key="1">
    <citation type="submission" date="2018-07" db="EMBL/GenBank/DDBJ databases">
        <authorList>
            <person name="Quirk P.G."/>
            <person name="Krulwich T.A."/>
        </authorList>
    </citation>
    <scope>NUCLEOTIDE SEQUENCE [LARGE SCALE GENOMIC DNA]</scope>
    <source>
        <strain evidence="6 7">CC-BB4</strain>
    </source>
</reference>
<keyword evidence="7" id="KW-1185">Reference proteome</keyword>
<evidence type="ECO:0000256" key="1">
    <source>
        <dbReference type="ARBA" id="ARBA00023015"/>
    </source>
</evidence>
<keyword evidence="1" id="KW-0805">Transcription regulation</keyword>
<evidence type="ECO:0000313" key="6">
    <source>
        <dbReference type="EMBL" id="AXK81401.1"/>
    </source>
</evidence>
<keyword evidence="2" id="KW-0238">DNA-binding</keyword>
<proteinExistence type="predicted"/>
<dbReference type="PROSITE" id="PS51077">
    <property type="entry name" value="HTH_ICLR"/>
    <property type="match status" value="1"/>
</dbReference>
<dbReference type="KEGG" id="ptaw:DW352_13315"/>